<dbReference type="WBParaSite" id="PSAMB.scaffold2649size22022.g18718.t1">
    <property type="protein sequence ID" value="PSAMB.scaffold2649size22022.g18718.t1"/>
    <property type="gene ID" value="PSAMB.scaffold2649size22022.g18718"/>
</dbReference>
<feature type="region of interest" description="Disordered" evidence="1">
    <location>
        <begin position="118"/>
        <end position="162"/>
    </location>
</feature>
<evidence type="ECO:0000313" key="3">
    <source>
        <dbReference type="WBParaSite" id="PSAMB.scaffold2649size22022.g18718.t1"/>
    </source>
</evidence>
<evidence type="ECO:0000256" key="1">
    <source>
        <dbReference type="SAM" id="MobiDB-lite"/>
    </source>
</evidence>
<proteinExistence type="predicted"/>
<dbReference type="AlphaFoldDB" id="A0A914VVK6"/>
<accession>A0A914VVK6</accession>
<keyword evidence="2" id="KW-1185">Reference proteome</keyword>
<organism evidence="2 3">
    <name type="scientific">Plectus sambesii</name>
    <dbReference type="NCBI Taxonomy" id="2011161"/>
    <lineage>
        <taxon>Eukaryota</taxon>
        <taxon>Metazoa</taxon>
        <taxon>Ecdysozoa</taxon>
        <taxon>Nematoda</taxon>
        <taxon>Chromadorea</taxon>
        <taxon>Plectida</taxon>
        <taxon>Plectina</taxon>
        <taxon>Plectoidea</taxon>
        <taxon>Plectidae</taxon>
        <taxon>Plectus</taxon>
    </lineage>
</organism>
<reference evidence="3" key="1">
    <citation type="submission" date="2022-11" db="UniProtKB">
        <authorList>
            <consortium name="WormBaseParasite"/>
        </authorList>
    </citation>
    <scope>IDENTIFICATION</scope>
</reference>
<name>A0A914VVK6_9BILA</name>
<sequence>MCCGEEVRRRKDLVCWHPLVSVGADTGHRFVTDYSSAGDRYRHQRDAFFRRLRRSGQRWPSLTTTRTTTRTTTITTTHSVGSQSVGCISFAIERLSYAAGLERVAVCVIRRSFVRPDVKDETQTPSQRSRRRDSHRHLQADRPIVRPTQTVPRSLSHRHAPSFVRGARRELALSVMPPLLTPHNIAS</sequence>
<dbReference type="Proteomes" id="UP000887566">
    <property type="component" value="Unplaced"/>
</dbReference>
<evidence type="ECO:0000313" key="2">
    <source>
        <dbReference type="Proteomes" id="UP000887566"/>
    </source>
</evidence>
<protein>
    <submittedName>
        <fullName evidence="3">Uncharacterized protein</fullName>
    </submittedName>
</protein>